<name>A0ABX9KEF5_9FUSO</name>
<dbReference type="Pfam" id="PF05343">
    <property type="entry name" value="Peptidase_M42"/>
    <property type="match status" value="1"/>
</dbReference>
<comment type="caution">
    <text evidence="7">The sequence shown here is derived from an EMBL/GenBank/DDBJ whole genome shotgun (WGS) entry which is preliminary data.</text>
</comment>
<keyword evidence="2" id="KW-0031">Aminopeptidase</keyword>
<dbReference type="PANTHER" id="PTHR32481:SF7">
    <property type="entry name" value="AMINOPEPTIDASE YHFE-RELATED"/>
    <property type="match status" value="1"/>
</dbReference>
<dbReference type="Proteomes" id="UP000263486">
    <property type="component" value="Unassembled WGS sequence"/>
</dbReference>
<accession>A0ABX9KEF5</accession>
<keyword evidence="3" id="KW-0645">Protease</keyword>
<evidence type="ECO:0000256" key="4">
    <source>
        <dbReference type="ARBA" id="ARBA00022723"/>
    </source>
</evidence>
<dbReference type="Gene3D" id="2.40.30.40">
    <property type="entry name" value="Peptidase M42, domain 2"/>
    <property type="match status" value="1"/>
</dbReference>
<dbReference type="Gene3D" id="3.40.630.10">
    <property type="entry name" value="Zn peptidases"/>
    <property type="match status" value="1"/>
</dbReference>
<dbReference type="InterPro" id="IPR051464">
    <property type="entry name" value="Peptidase_M42_aminopept"/>
</dbReference>
<gene>
    <name evidence="7" type="ORF">DYH56_13090</name>
</gene>
<evidence type="ECO:0000313" key="7">
    <source>
        <dbReference type="EMBL" id="REI39887.1"/>
    </source>
</evidence>
<reference evidence="7 8" key="1">
    <citation type="submission" date="2018-08" db="EMBL/GenBank/DDBJ databases">
        <title>Draft genome sequence of Psychrilyobacter sp. strain SD5 isolated from Black Sea water.</title>
        <authorList>
            <person name="Yadav S."/>
            <person name="Villanueva L."/>
            <person name="Damste J.S.S."/>
        </authorList>
    </citation>
    <scope>NUCLEOTIDE SEQUENCE [LARGE SCALE GENOMIC DNA]</scope>
    <source>
        <strain evidence="7 8">SD5</strain>
    </source>
</reference>
<dbReference type="PIRSF" id="PIRSF001123">
    <property type="entry name" value="PepA_GA"/>
    <property type="match status" value="1"/>
</dbReference>
<dbReference type="CDD" id="cd05657">
    <property type="entry name" value="M42_glucanase_like"/>
    <property type="match status" value="1"/>
</dbReference>
<evidence type="ECO:0000256" key="2">
    <source>
        <dbReference type="ARBA" id="ARBA00022438"/>
    </source>
</evidence>
<protein>
    <submittedName>
        <fullName evidence="7">M20/M25/M40 family metallo-hydrolase</fullName>
    </submittedName>
</protein>
<keyword evidence="8" id="KW-1185">Reference proteome</keyword>
<dbReference type="InterPro" id="IPR008007">
    <property type="entry name" value="Peptidase_M42"/>
</dbReference>
<keyword evidence="5" id="KW-0378">Hydrolase</keyword>
<evidence type="ECO:0000256" key="6">
    <source>
        <dbReference type="PIRNR" id="PIRNR001123"/>
    </source>
</evidence>
<dbReference type="InterPro" id="IPR023367">
    <property type="entry name" value="Peptidase_M42_dom2"/>
</dbReference>
<dbReference type="SUPFAM" id="SSF101821">
    <property type="entry name" value="Aminopeptidase/glucanase lid domain"/>
    <property type="match status" value="1"/>
</dbReference>
<dbReference type="EMBL" id="QUAJ01000029">
    <property type="protein sequence ID" value="REI39887.1"/>
    <property type="molecule type" value="Genomic_DNA"/>
</dbReference>
<evidence type="ECO:0000256" key="5">
    <source>
        <dbReference type="ARBA" id="ARBA00022801"/>
    </source>
</evidence>
<evidence type="ECO:0000313" key="8">
    <source>
        <dbReference type="Proteomes" id="UP000263486"/>
    </source>
</evidence>
<dbReference type="PANTHER" id="PTHR32481">
    <property type="entry name" value="AMINOPEPTIDASE"/>
    <property type="match status" value="1"/>
</dbReference>
<organism evidence="7 8">
    <name type="scientific">Psychrilyobacter piezotolerans</name>
    <dbReference type="NCBI Taxonomy" id="2293438"/>
    <lineage>
        <taxon>Bacteria</taxon>
        <taxon>Fusobacteriati</taxon>
        <taxon>Fusobacteriota</taxon>
        <taxon>Fusobacteriia</taxon>
        <taxon>Fusobacteriales</taxon>
        <taxon>Fusobacteriaceae</taxon>
        <taxon>Psychrilyobacter</taxon>
    </lineage>
</organism>
<evidence type="ECO:0000256" key="1">
    <source>
        <dbReference type="ARBA" id="ARBA00006272"/>
    </source>
</evidence>
<proteinExistence type="inferred from homology"/>
<sequence>MKYITNYMVEKLVEILNIPSPSGDTEKGIAVCRKEFERLGVKTEITPKGALKAVIAGKKEGSRIIAAHIDTLGGMVREVTSNGCLKLTQIGGYAWNSVDGEYCTVSTMNGREIRGTILFEKSSVHNYGDAPRTDKRTEDNMVVRLDELVENAEDIKKLGINIGDFVYLDPRVEVTPSGFVKSRHLDNKAGVAIILGVCKYLMENEIVPEYTLEFFISNYEEVGHGASGIATPLTREILAIDMASPGIGQTSKENKVTICAKDSSGPYDLEMKKRLVNLCEGGEIDYVIDIYKHYGSDASALLRGGAQIKHALIGPGVDASHSYERTHVDGLLNTAKLVIEYCR</sequence>
<comment type="similarity">
    <text evidence="1 6">Belongs to the peptidase M42 family.</text>
</comment>
<dbReference type="SUPFAM" id="SSF53187">
    <property type="entry name" value="Zn-dependent exopeptidases"/>
    <property type="match status" value="1"/>
</dbReference>
<dbReference type="RefSeq" id="WP_114643329.1">
    <property type="nucleotide sequence ID" value="NZ_JAACIO010000028.1"/>
</dbReference>
<evidence type="ECO:0000256" key="3">
    <source>
        <dbReference type="ARBA" id="ARBA00022670"/>
    </source>
</evidence>
<keyword evidence="4" id="KW-0479">Metal-binding</keyword>